<dbReference type="OrthoDB" id="6433447at2759"/>
<gene>
    <name evidence="2" type="ORF">X975_00279</name>
</gene>
<dbReference type="EMBL" id="KK120368">
    <property type="protein sequence ID" value="KFM78127.1"/>
    <property type="molecule type" value="Genomic_DNA"/>
</dbReference>
<proteinExistence type="predicted"/>
<dbReference type="Proteomes" id="UP000054359">
    <property type="component" value="Unassembled WGS sequence"/>
</dbReference>
<protein>
    <submittedName>
        <fullName evidence="2">Uncharacterized protein</fullName>
    </submittedName>
</protein>
<feature type="region of interest" description="Disordered" evidence="1">
    <location>
        <begin position="80"/>
        <end position="100"/>
    </location>
</feature>
<feature type="compositionally biased region" description="Polar residues" evidence="1">
    <location>
        <begin position="87"/>
        <end position="100"/>
    </location>
</feature>
<keyword evidence="3" id="KW-1185">Reference proteome</keyword>
<feature type="non-terminal residue" evidence="2">
    <location>
        <position position="100"/>
    </location>
</feature>
<evidence type="ECO:0000256" key="1">
    <source>
        <dbReference type="SAM" id="MobiDB-lite"/>
    </source>
</evidence>
<name>A0A087UL88_STEMI</name>
<sequence length="100" mass="11148">MSTVSKRQKSRRRLAAYSFLSNISLDGTHRDTKIGIYNLSLQTDFVKCNVAVKTVNSASSSTKKNVLQPESQNERISRLAVSEEKLQTYSGQHTGSSPRE</sequence>
<reference evidence="2 3" key="1">
    <citation type="submission" date="2013-11" db="EMBL/GenBank/DDBJ databases">
        <title>Genome sequencing of Stegodyphus mimosarum.</title>
        <authorList>
            <person name="Bechsgaard J."/>
        </authorList>
    </citation>
    <scope>NUCLEOTIDE SEQUENCE [LARGE SCALE GENOMIC DNA]</scope>
</reference>
<evidence type="ECO:0000313" key="3">
    <source>
        <dbReference type="Proteomes" id="UP000054359"/>
    </source>
</evidence>
<dbReference type="AlphaFoldDB" id="A0A087UL88"/>
<organism evidence="2 3">
    <name type="scientific">Stegodyphus mimosarum</name>
    <name type="common">African social velvet spider</name>
    <dbReference type="NCBI Taxonomy" id="407821"/>
    <lineage>
        <taxon>Eukaryota</taxon>
        <taxon>Metazoa</taxon>
        <taxon>Ecdysozoa</taxon>
        <taxon>Arthropoda</taxon>
        <taxon>Chelicerata</taxon>
        <taxon>Arachnida</taxon>
        <taxon>Araneae</taxon>
        <taxon>Araneomorphae</taxon>
        <taxon>Entelegynae</taxon>
        <taxon>Eresoidea</taxon>
        <taxon>Eresidae</taxon>
        <taxon>Stegodyphus</taxon>
    </lineage>
</organism>
<evidence type="ECO:0000313" key="2">
    <source>
        <dbReference type="EMBL" id="KFM78127.1"/>
    </source>
</evidence>
<accession>A0A087UL88</accession>
<dbReference type="STRING" id="407821.A0A087UL88"/>